<sequence>MSEKLSGGFNNYYLVQVTNPQRMEQPPYQAECEDIIQALNMTFDEGCLFKALWRNAAARLGNGKPGNNAVYDAEKMVHYANRIFIKESGGKKKEAEEPVSEALKKGEEIHMSLSELFTLLTGEAAEGEVMSLAGWHTHVPNRLGVMPIAVAMSKAEQVDVVRADGTTITHVFPHEIDWSDKIAPFARITAWRFSNPSKVASK</sequence>
<proteinExistence type="predicted"/>
<keyword evidence="1" id="KW-0418">Kinase</keyword>
<dbReference type="GO" id="GO:0016301">
    <property type="term" value="F:kinase activity"/>
    <property type="evidence" value="ECO:0007669"/>
    <property type="project" value="UniProtKB-KW"/>
</dbReference>
<name>A0A2K9VA06_9CAUD</name>
<evidence type="ECO:0000313" key="2">
    <source>
        <dbReference type="Proteomes" id="UP000241665"/>
    </source>
</evidence>
<dbReference type="Proteomes" id="UP000241665">
    <property type="component" value="Segment"/>
</dbReference>
<organism evidence="1 2">
    <name type="scientific">Escherichia phage PMBT57</name>
    <dbReference type="NCBI Taxonomy" id="2079259"/>
    <lineage>
        <taxon>Viruses</taxon>
        <taxon>Duplodnaviria</taxon>
        <taxon>Heunggongvirae</taxon>
        <taxon>Uroviricota</taxon>
        <taxon>Caudoviricetes</taxon>
        <taxon>Schitoviridae</taxon>
        <taxon>Enquatrovirinae</taxon>
        <taxon>Enquatrovirus</taxon>
        <taxon>Enquatrovirus N4</taxon>
    </lineage>
</organism>
<accession>A0A2K9VA06</accession>
<dbReference type="EMBL" id="MG770228">
    <property type="protein sequence ID" value="AUV59045.1"/>
    <property type="molecule type" value="Genomic_DNA"/>
</dbReference>
<protein>
    <submittedName>
        <fullName evidence="1">3'-phosphatase 5'-polynucleotide kinase</fullName>
    </submittedName>
</protein>
<keyword evidence="1" id="KW-0808">Transferase</keyword>
<reference evidence="1 2" key="1">
    <citation type="submission" date="2018-01" db="EMBL/GenBank/DDBJ databases">
        <title>Characterization of the virulent Escherichia coli phage PMBT57 of the N4-like group with a broad host range.</title>
        <authorList>
            <person name="Koberg S."/>
            <person name="Brinks E."/>
        </authorList>
    </citation>
    <scope>NUCLEOTIDE SEQUENCE [LARGE SCALE GENOMIC DNA]</scope>
</reference>
<evidence type="ECO:0000313" key="1">
    <source>
        <dbReference type="EMBL" id="AUV59045.1"/>
    </source>
</evidence>